<evidence type="ECO:0000313" key="2">
    <source>
        <dbReference type="EMBL" id="GLS63052.1"/>
    </source>
</evidence>
<feature type="region of interest" description="Disordered" evidence="1">
    <location>
        <begin position="45"/>
        <end position="64"/>
    </location>
</feature>
<proteinExistence type="predicted"/>
<dbReference type="Proteomes" id="UP001156856">
    <property type="component" value="Unassembled WGS sequence"/>
</dbReference>
<comment type="caution">
    <text evidence="2">The sequence shown here is derived from an EMBL/GenBank/DDBJ whole genome shotgun (WGS) entry which is preliminary data.</text>
</comment>
<sequence>MASTPQPTPQYGQVVRTADDVSGWGAVMARSWGGCLEALGFSKSRAGAPHLSRTGEVESAKPTG</sequence>
<reference evidence="3" key="1">
    <citation type="journal article" date="2019" name="Int. J. Syst. Evol. Microbiol.">
        <title>The Global Catalogue of Microorganisms (GCM) 10K type strain sequencing project: providing services to taxonomists for standard genome sequencing and annotation.</title>
        <authorList>
            <consortium name="The Broad Institute Genomics Platform"/>
            <consortium name="The Broad Institute Genome Sequencing Center for Infectious Disease"/>
            <person name="Wu L."/>
            <person name="Ma J."/>
        </authorList>
    </citation>
    <scope>NUCLEOTIDE SEQUENCE [LARGE SCALE GENOMIC DNA]</scope>
    <source>
        <strain evidence="3">NBRC 107715</strain>
    </source>
</reference>
<keyword evidence="3" id="KW-1185">Reference proteome</keyword>
<feature type="compositionally biased region" description="Basic and acidic residues" evidence="1">
    <location>
        <begin position="53"/>
        <end position="64"/>
    </location>
</feature>
<dbReference type="EMBL" id="BSPK01000018">
    <property type="protein sequence ID" value="GLS63052.1"/>
    <property type="molecule type" value="Genomic_DNA"/>
</dbReference>
<accession>A0ABQ6DH13</accession>
<evidence type="ECO:0000256" key="1">
    <source>
        <dbReference type="SAM" id="MobiDB-lite"/>
    </source>
</evidence>
<name>A0ABQ6DH13_9HYPH</name>
<evidence type="ECO:0000313" key="3">
    <source>
        <dbReference type="Proteomes" id="UP001156856"/>
    </source>
</evidence>
<gene>
    <name evidence="2" type="ORF">GCM10007888_14330</name>
</gene>
<protein>
    <submittedName>
        <fullName evidence="2">Uncharacterized protein</fullName>
    </submittedName>
</protein>
<organism evidence="2 3">
    <name type="scientific">Methylobacterium oxalidis</name>
    <dbReference type="NCBI Taxonomy" id="944322"/>
    <lineage>
        <taxon>Bacteria</taxon>
        <taxon>Pseudomonadati</taxon>
        <taxon>Pseudomonadota</taxon>
        <taxon>Alphaproteobacteria</taxon>
        <taxon>Hyphomicrobiales</taxon>
        <taxon>Methylobacteriaceae</taxon>
        <taxon>Methylobacterium</taxon>
    </lineage>
</organism>